<dbReference type="PANTHER" id="PTHR23526:SF2">
    <property type="entry name" value="MAJOR FACILITATOR SUPERFAMILY (MFS) PROFILE DOMAIN-CONTAINING PROTEIN"/>
    <property type="match status" value="1"/>
</dbReference>
<keyword evidence="2 4" id="KW-1133">Transmembrane helix</keyword>
<feature type="transmembrane region" description="Helical" evidence="4">
    <location>
        <begin position="330"/>
        <end position="354"/>
    </location>
</feature>
<evidence type="ECO:0000313" key="6">
    <source>
        <dbReference type="EMBL" id="QUN05697.1"/>
    </source>
</evidence>
<evidence type="ECO:0000256" key="1">
    <source>
        <dbReference type="ARBA" id="ARBA00022692"/>
    </source>
</evidence>
<evidence type="ECO:0000313" key="7">
    <source>
        <dbReference type="Proteomes" id="UP000679575"/>
    </source>
</evidence>
<feature type="transmembrane region" description="Helical" evidence="4">
    <location>
        <begin position="366"/>
        <end position="389"/>
    </location>
</feature>
<protein>
    <submittedName>
        <fullName evidence="6">MFS transporter</fullName>
    </submittedName>
</protein>
<dbReference type="SUPFAM" id="SSF103473">
    <property type="entry name" value="MFS general substrate transporter"/>
    <property type="match status" value="1"/>
</dbReference>
<name>A0ABX7YSJ3_9GAMM</name>
<keyword evidence="3 4" id="KW-0472">Membrane</keyword>
<feature type="transmembrane region" description="Helical" evidence="4">
    <location>
        <begin position="185"/>
        <end position="209"/>
    </location>
</feature>
<feature type="transmembrane region" description="Helical" evidence="4">
    <location>
        <begin position="306"/>
        <end position="324"/>
    </location>
</feature>
<feature type="transmembrane region" description="Helical" evidence="4">
    <location>
        <begin position="116"/>
        <end position="134"/>
    </location>
</feature>
<keyword evidence="7" id="KW-1185">Reference proteome</keyword>
<dbReference type="PROSITE" id="PS50850">
    <property type="entry name" value="MFS"/>
    <property type="match status" value="1"/>
</dbReference>
<dbReference type="InterPro" id="IPR011701">
    <property type="entry name" value="MFS"/>
</dbReference>
<keyword evidence="1 4" id="KW-0812">Transmembrane</keyword>
<gene>
    <name evidence="6" type="ORF">KDN34_16190</name>
</gene>
<organism evidence="6 7">
    <name type="scientific">Shewanella yunxiaonensis</name>
    <dbReference type="NCBI Taxonomy" id="2829809"/>
    <lineage>
        <taxon>Bacteria</taxon>
        <taxon>Pseudomonadati</taxon>
        <taxon>Pseudomonadota</taxon>
        <taxon>Gammaproteobacteria</taxon>
        <taxon>Alteromonadales</taxon>
        <taxon>Shewanellaceae</taxon>
        <taxon>Shewanella</taxon>
    </lineage>
</organism>
<feature type="transmembrane region" description="Helical" evidence="4">
    <location>
        <begin position="155"/>
        <end position="179"/>
    </location>
</feature>
<feature type="transmembrane region" description="Helical" evidence="4">
    <location>
        <begin position="90"/>
        <end position="110"/>
    </location>
</feature>
<dbReference type="Pfam" id="PF07690">
    <property type="entry name" value="MFS_1"/>
    <property type="match status" value="1"/>
</dbReference>
<evidence type="ECO:0000256" key="3">
    <source>
        <dbReference type="ARBA" id="ARBA00023136"/>
    </source>
</evidence>
<feature type="transmembrane region" description="Helical" evidence="4">
    <location>
        <begin position="246"/>
        <end position="267"/>
    </location>
</feature>
<dbReference type="RefSeq" id="WP_212594725.1">
    <property type="nucleotide sequence ID" value="NZ_CP073587.1"/>
</dbReference>
<dbReference type="Proteomes" id="UP000679575">
    <property type="component" value="Chromosome"/>
</dbReference>
<evidence type="ECO:0000256" key="4">
    <source>
        <dbReference type="SAM" id="Phobius"/>
    </source>
</evidence>
<reference evidence="6 7" key="1">
    <citation type="submission" date="2021-04" db="EMBL/GenBank/DDBJ databases">
        <title>Novel species identification of genus Shewanella.</title>
        <authorList>
            <person name="Liu G."/>
        </authorList>
    </citation>
    <scope>NUCLEOTIDE SEQUENCE [LARGE SCALE GENOMIC DNA]</scope>
    <source>
        <strain evidence="6 7">FJAT-54481</strain>
    </source>
</reference>
<feature type="transmembrane region" description="Helical" evidence="4">
    <location>
        <begin position="62"/>
        <end position="83"/>
    </location>
</feature>
<feature type="transmembrane region" description="Helical" evidence="4">
    <location>
        <begin position="401"/>
        <end position="426"/>
    </location>
</feature>
<evidence type="ECO:0000256" key="2">
    <source>
        <dbReference type="ARBA" id="ARBA00022989"/>
    </source>
</evidence>
<dbReference type="EMBL" id="CP073587">
    <property type="protein sequence ID" value="QUN05697.1"/>
    <property type="molecule type" value="Genomic_DNA"/>
</dbReference>
<proteinExistence type="predicted"/>
<dbReference type="InterPro" id="IPR052528">
    <property type="entry name" value="Sugar_transport-like"/>
</dbReference>
<dbReference type="InterPro" id="IPR036259">
    <property type="entry name" value="MFS_trans_sf"/>
</dbReference>
<dbReference type="PANTHER" id="PTHR23526">
    <property type="entry name" value="INTEGRAL MEMBRANE TRANSPORT PROTEIN-RELATED"/>
    <property type="match status" value="1"/>
</dbReference>
<feature type="domain" description="Major facilitator superfamily (MFS) profile" evidence="5">
    <location>
        <begin position="193"/>
        <end position="470"/>
    </location>
</feature>
<dbReference type="InterPro" id="IPR020846">
    <property type="entry name" value="MFS_dom"/>
</dbReference>
<accession>A0ABX7YSJ3</accession>
<evidence type="ECO:0000259" key="5">
    <source>
        <dbReference type="PROSITE" id="PS50850"/>
    </source>
</evidence>
<feature type="transmembrane region" description="Helical" evidence="4">
    <location>
        <begin position="273"/>
        <end position="294"/>
    </location>
</feature>
<dbReference type="Gene3D" id="1.20.1250.20">
    <property type="entry name" value="MFS general substrate transporter like domains"/>
    <property type="match status" value="2"/>
</dbReference>
<sequence length="470" mass="52566">MAVTSSAATSQVKRDPRNSWLRLTLKRSQQEALASSAMTATSDNFFNAFAISLGASLSQMGWVTGLPQLFGAISQLLSVWLASHFPRRHFIVFCAALQAVGVLAMGLLAALAGEHAVWLFILLAMLYQGFLNLIQPHWRAWMGAIVPARRRGTFFAARTRLTQIASLTVFLLGGTVLNLTDSFSMAWLGFSLLFAAVALGRFVSAWLLWKMHDPEPTIPHTPGLFIQTLHQFREAWKDKVFRQYSLFVAGMQSMVAISAPFFAVYMLETLHFNYLQFVMSSVASILTQFITLRFWGRFSDLYGNRLVMIITSCMIPTLPLVWLFSDNFYYILLIQAYSGISWSGFTLSTANYLYDIRPFRSDFACYAALQAALSAGLVFVGALCGGVVASHAADFLTWSGWQLASPIFVVFLVSTVLRALVALWFIPRSVEPKVRPRPQLLQLVFRIRGFNAISGVALDWLTVAKRRRDE</sequence>